<evidence type="ECO:0000313" key="5">
    <source>
        <dbReference type="EMBL" id="MBK9983664.1"/>
    </source>
</evidence>
<comment type="caution">
    <text evidence="5">The sequence shown here is derived from an EMBL/GenBank/DDBJ whole genome shotgun (WGS) entry which is preliminary data.</text>
</comment>
<dbReference type="Proteomes" id="UP000808337">
    <property type="component" value="Unassembled WGS sequence"/>
</dbReference>
<name>A0A9D7XNR6_9BACT</name>
<dbReference type="EMBL" id="JADKGY010000022">
    <property type="protein sequence ID" value="MBK9983664.1"/>
    <property type="molecule type" value="Genomic_DNA"/>
</dbReference>
<comment type="similarity">
    <text evidence="1">Belongs to the bacterial solute-binding protein 5 family.</text>
</comment>
<keyword evidence="3" id="KW-0732">Signal</keyword>
<evidence type="ECO:0000256" key="3">
    <source>
        <dbReference type="ARBA" id="ARBA00022729"/>
    </source>
</evidence>
<organism evidence="5 6">
    <name type="scientific">Candidatus Opimibacter skivensis</name>
    <dbReference type="NCBI Taxonomy" id="2982028"/>
    <lineage>
        <taxon>Bacteria</taxon>
        <taxon>Pseudomonadati</taxon>
        <taxon>Bacteroidota</taxon>
        <taxon>Saprospiria</taxon>
        <taxon>Saprospirales</taxon>
        <taxon>Saprospiraceae</taxon>
        <taxon>Candidatus Opimibacter</taxon>
    </lineage>
</organism>
<dbReference type="AlphaFoldDB" id="A0A9D7XNR6"/>
<reference evidence="5 6" key="1">
    <citation type="submission" date="2020-10" db="EMBL/GenBank/DDBJ databases">
        <title>Connecting structure to function with the recovery of over 1000 high-quality activated sludge metagenome-assembled genomes encoding full-length rRNA genes using long-read sequencing.</title>
        <authorList>
            <person name="Singleton C.M."/>
            <person name="Petriglieri F."/>
            <person name="Kristensen J.M."/>
            <person name="Kirkegaard R.H."/>
            <person name="Michaelsen T.Y."/>
            <person name="Andersen M.H."/>
            <person name="Karst S.M."/>
            <person name="Dueholm M.S."/>
            <person name="Nielsen P.H."/>
            <person name="Albertsen M."/>
        </authorList>
    </citation>
    <scope>NUCLEOTIDE SEQUENCE [LARGE SCALE GENOMIC DNA]</scope>
    <source>
        <strain evidence="5">Ribe_18-Q3-R11-54_MAXAC.273</strain>
    </source>
</reference>
<dbReference type="InterPro" id="IPR000914">
    <property type="entry name" value="SBP_5_dom"/>
</dbReference>
<dbReference type="SUPFAM" id="SSF53850">
    <property type="entry name" value="Periplasmic binding protein-like II"/>
    <property type="match status" value="1"/>
</dbReference>
<dbReference type="Pfam" id="PF00496">
    <property type="entry name" value="SBP_bac_5"/>
    <property type="match status" value="1"/>
</dbReference>
<feature type="domain" description="Solute-binding protein family 5" evidence="4">
    <location>
        <begin position="80"/>
        <end position="474"/>
    </location>
</feature>
<dbReference type="Gene3D" id="3.10.105.10">
    <property type="entry name" value="Dipeptide-binding Protein, Domain 3"/>
    <property type="match status" value="1"/>
</dbReference>
<proteinExistence type="inferred from homology"/>
<evidence type="ECO:0000256" key="1">
    <source>
        <dbReference type="ARBA" id="ARBA00005695"/>
    </source>
</evidence>
<dbReference type="PANTHER" id="PTHR30290">
    <property type="entry name" value="PERIPLASMIC BINDING COMPONENT OF ABC TRANSPORTER"/>
    <property type="match status" value="1"/>
</dbReference>
<dbReference type="InterPro" id="IPR039424">
    <property type="entry name" value="SBP_5"/>
</dbReference>
<accession>A0A9D7XNR6</accession>
<evidence type="ECO:0000313" key="6">
    <source>
        <dbReference type="Proteomes" id="UP000808337"/>
    </source>
</evidence>
<gene>
    <name evidence="5" type="ORF">IPP15_15000</name>
</gene>
<evidence type="ECO:0000256" key="2">
    <source>
        <dbReference type="ARBA" id="ARBA00022448"/>
    </source>
</evidence>
<sequence length="566" mass="63646">MITSCKTGTDSSTPLAVSVRLPIEPETLNPLFGKSSYVTQITSLILLPIAEYDPVSLKLSPLLITEMPVAEKVTEGKHIGGQRYQLHFRPEATWSDGKPVTTDDYLFTLKAIFNPYVTAATTRGFLNFISEVETDPKDPLHATAYVDSSYILALEVITNFNLYPAHLYDPQNFMSKISLDALRDPNKKWSVEQDTLLKQFATSFESPHYGREMVSGAGPYELDNWTTGEFIRLKKKSNYWGDKIQNAPLLIQGYPTEITYKIITDAATAEAALKSGEVDVMGDVSPGTFLKMKADSQWSAKFQFASPGLLQMNYLLLNNRKPILADKRIRQALAYCLDYDGIMNNLLQGLGQRTVGPIHPSKPYYDKDLKPVTQDINKAIALIKDAGWKDTNGNGIPDKIIDGKLQELSISIKITAQEEGKAIANILKENAKKAGIEINIEVLDNSQFNDDRRQNNFDIEPMRMRSQPAFDDPYQTWHSESDKPGGGNVSGFHSMAADSVINEIRTDASDQERDHDYHSLQEIIYKEQPVIFLYVPLERIIVSKKFEFRSSSRKPGYFENLFKRAA</sequence>
<dbReference type="PANTHER" id="PTHR30290:SF9">
    <property type="entry name" value="OLIGOPEPTIDE-BINDING PROTEIN APPA"/>
    <property type="match status" value="1"/>
</dbReference>
<keyword evidence="2" id="KW-0813">Transport</keyword>
<protein>
    <recommendedName>
        <fullName evidence="4">Solute-binding protein family 5 domain-containing protein</fullName>
    </recommendedName>
</protein>
<dbReference type="GO" id="GO:0015833">
    <property type="term" value="P:peptide transport"/>
    <property type="evidence" value="ECO:0007669"/>
    <property type="project" value="TreeGrafter"/>
</dbReference>
<dbReference type="GO" id="GO:0030288">
    <property type="term" value="C:outer membrane-bounded periplasmic space"/>
    <property type="evidence" value="ECO:0007669"/>
    <property type="project" value="UniProtKB-ARBA"/>
</dbReference>
<evidence type="ECO:0000259" key="4">
    <source>
        <dbReference type="Pfam" id="PF00496"/>
    </source>
</evidence>
<dbReference type="InterPro" id="IPR030678">
    <property type="entry name" value="Peptide/Ni-bd"/>
</dbReference>
<dbReference type="GO" id="GO:1904680">
    <property type="term" value="F:peptide transmembrane transporter activity"/>
    <property type="evidence" value="ECO:0007669"/>
    <property type="project" value="TreeGrafter"/>
</dbReference>
<dbReference type="Gene3D" id="3.40.190.10">
    <property type="entry name" value="Periplasmic binding protein-like II"/>
    <property type="match status" value="1"/>
</dbReference>
<dbReference type="GO" id="GO:0043190">
    <property type="term" value="C:ATP-binding cassette (ABC) transporter complex"/>
    <property type="evidence" value="ECO:0007669"/>
    <property type="project" value="InterPro"/>
</dbReference>
<dbReference type="PIRSF" id="PIRSF002741">
    <property type="entry name" value="MppA"/>
    <property type="match status" value="1"/>
</dbReference>